<dbReference type="Proteomes" id="UP000199063">
    <property type="component" value="Unassembled WGS sequence"/>
</dbReference>
<dbReference type="RefSeq" id="WP_093656805.1">
    <property type="nucleotide sequence ID" value="NZ_FNHI01000013.1"/>
</dbReference>
<dbReference type="Gene3D" id="3.30.470.10">
    <property type="match status" value="1"/>
</dbReference>
<organism evidence="1 2">
    <name type="scientific">Streptomyces wuyuanensis</name>
    <dbReference type="NCBI Taxonomy" id="1196353"/>
    <lineage>
        <taxon>Bacteria</taxon>
        <taxon>Bacillati</taxon>
        <taxon>Actinomycetota</taxon>
        <taxon>Actinomycetes</taxon>
        <taxon>Kitasatosporales</taxon>
        <taxon>Streptomycetaceae</taxon>
        <taxon>Streptomyces</taxon>
    </lineage>
</organism>
<dbReference type="InterPro" id="IPR036038">
    <property type="entry name" value="Aminotransferase-like"/>
</dbReference>
<name>A0A1G9W6I3_9ACTN</name>
<dbReference type="SUPFAM" id="SSF56752">
    <property type="entry name" value="D-aminoacid aminotransferase-like PLP-dependent enzymes"/>
    <property type="match status" value="1"/>
</dbReference>
<sequence>MTNPSHAHIEIDGRPATGLDPAVIPVLQGAYGHFTAMQVRDGRARGLALHLERLDHGTRELFGTDLDGYRVRSLVRHALDGSGRSEAGVRVYVYGAAAGGGAPTVVVTVREPRTMPGAPRSMMPVPFLRPVPHVKHAGGVGQPYYGRAAALAGFDDALLTGPGGEIAEGHITNVAFWDGTSLVWPDAPALRGVTMALLERLVPSVRREVRLADLGGYRAAVLMNSQGLAPVHRIGTTEFAVDGELMRRLYEAYGTVPWDEI</sequence>
<dbReference type="InterPro" id="IPR001544">
    <property type="entry name" value="Aminotrans_IV"/>
</dbReference>
<dbReference type="InterPro" id="IPR043131">
    <property type="entry name" value="BCAT-like_N"/>
</dbReference>
<dbReference type="Pfam" id="PF01063">
    <property type="entry name" value="Aminotran_4"/>
    <property type="match status" value="1"/>
</dbReference>
<evidence type="ECO:0000313" key="2">
    <source>
        <dbReference type="Proteomes" id="UP000199063"/>
    </source>
</evidence>
<keyword evidence="2" id="KW-1185">Reference proteome</keyword>
<dbReference type="GO" id="GO:0008483">
    <property type="term" value="F:transaminase activity"/>
    <property type="evidence" value="ECO:0007669"/>
    <property type="project" value="UniProtKB-KW"/>
</dbReference>
<dbReference type="STRING" id="1196353.SAMN05444921_113168"/>
<protein>
    <submittedName>
        <fullName evidence="1">Branched-chain amino acid aminotransferase/4-amino-4-deoxychorismate lyase</fullName>
    </submittedName>
</protein>
<dbReference type="EMBL" id="FNHI01000013">
    <property type="protein sequence ID" value="SDM80090.1"/>
    <property type="molecule type" value="Genomic_DNA"/>
</dbReference>
<dbReference type="GeneID" id="40831346"/>
<reference evidence="2" key="1">
    <citation type="submission" date="2016-10" db="EMBL/GenBank/DDBJ databases">
        <authorList>
            <person name="Varghese N."/>
            <person name="Submissions S."/>
        </authorList>
    </citation>
    <scope>NUCLEOTIDE SEQUENCE [LARGE SCALE GENOMIC DNA]</scope>
    <source>
        <strain evidence="2">CGMCC 4.7042</strain>
    </source>
</reference>
<dbReference type="OrthoDB" id="8912228at2"/>
<keyword evidence="1" id="KW-0808">Transferase</keyword>
<dbReference type="GO" id="GO:0016829">
    <property type="term" value="F:lyase activity"/>
    <property type="evidence" value="ECO:0007669"/>
    <property type="project" value="UniProtKB-KW"/>
</dbReference>
<proteinExistence type="predicted"/>
<dbReference type="NCBIfam" id="NF006734">
    <property type="entry name" value="PRK09266.1"/>
    <property type="match status" value="1"/>
</dbReference>
<dbReference type="InterPro" id="IPR043132">
    <property type="entry name" value="BCAT-like_C"/>
</dbReference>
<dbReference type="Gene3D" id="3.20.10.10">
    <property type="entry name" value="D-amino Acid Aminotransferase, subunit A, domain 2"/>
    <property type="match status" value="1"/>
</dbReference>
<gene>
    <name evidence="1" type="ORF">SAMN05444921_113168</name>
</gene>
<accession>A0A1G9W6I3</accession>
<keyword evidence="1" id="KW-0456">Lyase</keyword>
<dbReference type="AlphaFoldDB" id="A0A1G9W6I3"/>
<evidence type="ECO:0000313" key="1">
    <source>
        <dbReference type="EMBL" id="SDM80090.1"/>
    </source>
</evidence>
<keyword evidence="1" id="KW-0032">Aminotransferase</keyword>